<dbReference type="InterPro" id="IPR004398">
    <property type="entry name" value="RNA_MeTrfase_RsmD"/>
</dbReference>
<dbReference type="EMBL" id="FOES01000001">
    <property type="protein sequence ID" value="SEP55016.1"/>
    <property type="molecule type" value="Genomic_DNA"/>
</dbReference>
<dbReference type="InterPro" id="IPR029063">
    <property type="entry name" value="SAM-dependent_MTases_sf"/>
</dbReference>
<dbReference type="GO" id="GO:0008168">
    <property type="term" value="F:methyltransferase activity"/>
    <property type="evidence" value="ECO:0007669"/>
    <property type="project" value="UniProtKB-KW"/>
</dbReference>
<dbReference type="SUPFAM" id="SSF53335">
    <property type="entry name" value="S-adenosyl-L-methionine-dependent methyltransferases"/>
    <property type="match status" value="1"/>
</dbReference>
<organism evidence="3 4">
    <name type="scientific">Piscibacillus halophilus</name>
    <dbReference type="NCBI Taxonomy" id="571933"/>
    <lineage>
        <taxon>Bacteria</taxon>
        <taxon>Bacillati</taxon>
        <taxon>Bacillota</taxon>
        <taxon>Bacilli</taxon>
        <taxon>Bacillales</taxon>
        <taxon>Bacillaceae</taxon>
        <taxon>Piscibacillus</taxon>
    </lineage>
</organism>
<accession>A0A1H8YS74</accession>
<sequence>MRVIAGEFKGHPILAVPNQKTRPTTDKVKEALFQMIGPFFDGGLALDLFAGSGNLGIEAMSRGMEHVTFVDHQYHAIQTIKHNIQSLNLQSRSEVYRNDAFRAIKAAGKRNKVYNYIFLDPPYRKASFDKLLSALSEHGVLEDRCIVVCEHASEEQLPDSFESYTMLRQEDYGSLTQITIYRFDK</sequence>
<dbReference type="NCBIfam" id="TIGR00095">
    <property type="entry name" value="16S rRNA (guanine(966)-N(2))-methyltransferase RsmD"/>
    <property type="match status" value="1"/>
</dbReference>
<dbReference type="OrthoDB" id="9803017at2"/>
<name>A0A1H8YS74_9BACI</name>
<protein>
    <submittedName>
        <fullName evidence="3">16S rRNA (Guanine966-N2)-methyltransferase</fullName>
    </submittedName>
</protein>
<reference evidence="3 4" key="1">
    <citation type="submission" date="2016-10" db="EMBL/GenBank/DDBJ databases">
        <authorList>
            <person name="de Groot N.N."/>
        </authorList>
    </citation>
    <scope>NUCLEOTIDE SEQUENCE [LARGE SCALE GENOMIC DNA]</scope>
    <source>
        <strain evidence="3 4">DSM 21633</strain>
    </source>
</reference>
<dbReference type="PANTHER" id="PTHR43542">
    <property type="entry name" value="METHYLTRANSFERASE"/>
    <property type="match status" value="1"/>
</dbReference>
<evidence type="ECO:0000256" key="2">
    <source>
        <dbReference type="ARBA" id="ARBA00022679"/>
    </source>
</evidence>
<dbReference type="CDD" id="cd02440">
    <property type="entry name" value="AdoMet_MTases"/>
    <property type="match status" value="1"/>
</dbReference>
<dbReference type="GO" id="GO:0031167">
    <property type="term" value="P:rRNA methylation"/>
    <property type="evidence" value="ECO:0007669"/>
    <property type="project" value="InterPro"/>
</dbReference>
<keyword evidence="1 3" id="KW-0489">Methyltransferase</keyword>
<gene>
    <name evidence="3" type="ORF">SAMN05216362_10110</name>
</gene>
<dbReference type="STRING" id="571933.SAMN05216362_10110"/>
<dbReference type="PIRSF" id="PIRSF004553">
    <property type="entry name" value="CHP00095"/>
    <property type="match status" value="1"/>
</dbReference>
<evidence type="ECO:0000256" key="1">
    <source>
        <dbReference type="ARBA" id="ARBA00022603"/>
    </source>
</evidence>
<keyword evidence="2 3" id="KW-0808">Transferase</keyword>
<evidence type="ECO:0000313" key="4">
    <source>
        <dbReference type="Proteomes" id="UP000199427"/>
    </source>
</evidence>
<dbReference type="Gene3D" id="3.40.50.150">
    <property type="entry name" value="Vaccinia Virus protein VP39"/>
    <property type="match status" value="1"/>
</dbReference>
<dbReference type="AlphaFoldDB" id="A0A1H8YS74"/>
<proteinExistence type="predicted"/>
<evidence type="ECO:0000313" key="3">
    <source>
        <dbReference type="EMBL" id="SEP55016.1"/>
    </source>
</evidence>
<dbReference type="Pfam" id="PF03602">
    <property type="entry name" value="Cons_hypoth95"/>
    <property type="match status" value="1"/>
</dbReference>
<keyword evidence="4" id="KW-1185">Reference proteome</keyword>
<dbReference type="PANTHER" id="PTHR43542:SF1">
    <property type="entry name" value="METHYLTRANSFERASE"/>
    <property type="match status" value="1"/>
</dbReference>
<dbReference type="Proteomes" id="UP000199427">
    <property type="component" value="Unassembled WGS sequence"/>
</dbReference>